<organism evidence="1 2">
    <name type="scientific">Pleurodeles waltl</name>
    <name type="common">Iberian ribbed newt</name>
    <dbReference type="NCBI Taxonomy" id="8319"/>
    <lineage>
        <taxon>Eukaryota</taxon>
        <taxon>Metazoa</taxon>
        <taxon>Chordata</taxon>
        <taxon>Craniata</taxon>
        <taxon>Vertebrata</taxon>
        <taxon>Euteleostomi</taxon>
        <taxon>Amphibia</taxon>
        <taxon>Batrachia</taxon>
        <taxon>Caudata</taxon>
        <taxon>Salamandroidea</taxon>
        <taxon>Salamandridae</taxon>
        <taxon>Pleurodelinae</taxon>
        <taxon>Pleurodeles</taxon>
    </lineage>
</organism>
<protein>
    <submittedName>
        <fullName evidence="1">Uncharacterized protein</fullName>
    </submittedName>
</protein>
<comment type="caution">
    <text evidence="1">The sequence shown here is derived from an EMBL/GenBank/DDBJ whole genome shotgun (WGS) entry which is preliminary data.</text>
</comment>
<sequence>MVKLPKSLQANRRDRYAVKMASGGQPRDLRGETLEVGLIQSWEAYLRSIMAAIQDLQGSILPIEPKMNAVTLEVSLFRADFGNISEKVAAAGTHIEGLLSAMKRLEEQVVSLKAW</sequence>
<dbReference type="EMBL" id="JANPWB010000006">
    <property type="protein sequence ID" value="KAJ1179468.1"/>
    <property type="molecule type" value="Genomic_DNA"/>
</dbReference>
<dbReference type="AlphaFoldDB" id="A0AAV7TUY2"/>
<keyword evidence="2" id="KW-1185">Reference proteome</keyword>
<evidence type="ECO:0000313" key="2">
    <source>
        <dbReference type="Proteomes" id="UP001066276"/>
    </source>
</evidence>
<accession>A0AAV7TUY2</accession>
<reference evidence="1" key="1">
    <citation type="journal article" date="2022" name="bioRxiv">
        <title>Sequencing and chromosome-scale assembly of the giantPleurodeles waltlgenome.</title>
        <authorList>
            <person name="Brown T."/>
            <person name="Elewa A."/>
            <person name="Iarovenko S."/>
            <person name="Subramanian E."/>
            <person name="Araus A.J."/>
            <person name="Petzold A."/>
            <person name="Susuki M."/>
            <person name="Suzuki K.-i.T."/>
            <person name="Hayashi T."/>
            <person name="Toyoda A."/>
            <person name="Oliveira C."/>
            <person name="Osipova E."/>
            <person name="Leigh N.D."/>
            <person name="Simon A."/>
            <person name="Yun M.H."/>
        </authorList>
    </citation>
    <scope>NUCLEOTIDE SEQUENCE</scope>
    <source>
        <strain evidence="1">20211129_DDA</strain>
        <tissue evidence="1">Liver</tissue>
    </source>
</reference>
<gene>
    <name evidence="1" type="ORF">NDU88_004702</name>
</gene>
<name>A0AAV7TUY2_PLEWA</name>
<proteinExistence type="predicted"/>
<dbReference type="Proteomes" id="UP001066276">
    <property type="component" value="Chromosome 3_2"/>
</dbReference>
<evidence type="ECO:0000313" key="1">
    <source>
        <dbReference type="EMBL" id="KAJ1179468.1"/>
    </source>
</evidence>